<dbReference type="SUPFAM" id="SSF53335">
    <property type="entry name" value="S-adenosyl-L-methionine-dependent methyltransferases"/>
    <property type="match status" value="1"/>
</dbReference>
<dbReference type="RefSeq" id="WP_123847361.1">
    <property type="nucleotide sequence ID" value="NZ_RPDH01000002.1"/>
</dbReference>
<dbReference type="Gene3D" id="3.40.50.150">
    <property type="entry name" value="Vaccinia Virus protein VP39"/>
    <property type="match status" value="1"/>
</dbReference>
<evidence type="ECO:0000259" key="1">
    <source>
        <dbReference type="Pfam" id="PF08241"/>
    </source>
</evidence>
<organism evidence="2 3">
    <name type="scientific">Chitinophaga lutea</name>
    <dbReference type="NCBI Taxonomy" id="2488634"/>
    <lineage>
        <taxon>Bacteria</taxon>
        <taxon>Pseudomonadati</taxon>
        <taxon>Bacteroidota</taxon>
        <taxon>Chitinophagia</taxon>
        <taxon>Chitinophagales</taxon>
        <taxon>Chitinophagaceae</taxon>
        <taxon>Chitinophaga</taxon>
    </lineage>
</organism>
<sequence length="245" mass="28751">MKIRNPRSRFDIKVKPGDKVLEVGGGHNPHPRSNVVVDKYDDNNYHRSGDILVRKNQQFMVADGERLPFRDHEFDYVICNQVLEHVPDPAAFLREQFRVAKRGYIETPSLIGEFLFPKASHKWVLLEVDNKLVLVEKAKLHFSQPHFDFGELFLTQLPKSSIGYRILEYTHPDLHTVRIEWEGGFDFVIDPEDQQIRQYFEEPWTEEMVLRHFPRRSLGAELWEATSAFGHLCKSIIKSRVLKKK</sequence>
<dbReference type="AlphaFoldDB" id="A0A3N4PW92"/>
<evidence type="ECO:0000313" key="3">
    <source>
        <dbReference type="Proteomes" id="UP000278351"/>
    </source>
</evidence>
<keyword evidence="2" id="KW-0489">Methyltransferase</keyword>
<keyword evidence="2" id="KW-0808">Transferase</keyword>
<dbReference type="Proteomes" id="UP000278351">
    <property type="component" value="Unassembled WGS sequence"/>
</dbReference>
<keyword evidence="3" id="KW-1185">Reference proteome</keyword>
<name>A0A3N4PW92_9BACT</name>
<accession>A0A3N4PW92</accession>
<proteinExistence type="predicted"/>
<dbReference type="EMBL" id="RPDH01000002">
    <property type="protein sequence ID" value="RPE08357.1"/>
    <property type="molecule type" value="Genomic_DNA"/>
</dbReference>
<dbReference type="CDD" id="cd02440">
    <property type="entry name" value="AdoMet_MTases"/>
    <property type="match status" value="1"/>
</dbReference>
<dbReference type="Pfam" id="PF08241">
    <property type="entry name" value="Methyltransf_11"/>
    <property type="match status" value="1"/>
</dbReference>
<dbReference type="InterPro" id="IPR029063">
    <property type="entry name" value="SAM-dependent_MTases_sf"/>
</dbReference>
<gene>
    <name evidence="2" type="ORF">EGT74_15000</name>
</gene>
<dbReference type="GO" id="GO:0032259">
    <property type="term" value="P:methylation"/>
    <property type="evidence" value="ECO:0007669"/>
    <property type="project" value="UniProtKB-KW"/>
</dbReference>
<evidence type="ECO:0000313" key="2">
    <source>
        <dbReference type="EMBL" id="RPE08357.1"/>
    </source>
</evidence>
<reference evidence="2 3" key="1">
    <citation type="submission" date="2018-11" db="EMBL/GenBank/DDBJ databases">
        <title>Chitinophaga lutea sp.nov., isolate from arsenic contaminated soil.</title>
        <authorList>
            <person name="Zong Y."/>
        </authorList>
    </citation>
    <scope>NUCLEOTIDE SEQUENCE [LARGE SCALE GENOMIC DNA]</scope>
    <source>
        <strain evidence="2 3">ZY74</strain>
    </source>
</reference>
<protein>
    <submittedName>
        <fullName evidence="2">SAM-dependent methyltransferase</fullName>
    </submittedName>
</protein>
<dbReference type="GO" id="GO:0008757">
    <property type="term" value="F:S-adenosylmethionine-dependent methyltransferase activity"/>
    <property type="evidence" value="ECO:0007669"/>
    <property type="project" value="InterPro"/>
</dbReference>
<feature type="domain" description="Methyltransferase type 11" evidence="1">
    <location>
        <begin position="57"/>
        <end position="103"/>
    </location>
</feature>
<dbReference type="OrthoDB" id="3896938at2"/>
<comment type="caution">
    <text evidence="2">The sequence shown here is derived from an EMBL/GenBank/DDBJ whole genome shotgun (WGS) entry which is preliminary data.</text>
</comment>
<dbReference type="InterPro" id="IPR013216">
    <property type="entry name" value="Methyltransf_11"/>
</dbReference>